<dbReference type="AlphaFoldDB" id="A0A2P7QRV1"/>
<feature type="domain" description="Phosphatidic acid phosphatase type 2/haloperoxidase" evidence="1">
    <location>
        <begin position="59"/>
        <end position="172"/>
    </location>
</feature>
<dbReference type="EMBL" id="PXYI01000003">
    <property type="protein sequence ID" value="PSJ40698.1"/>
    <property type="molecule type" value="Genomic_DNA"/>
</dbReference>
<organism evidence="2 3">
    <name type="scientific">Allosphingosinicella deserti</name>
    <dbReference type="NCBI Taxonomy" id="2116704"/>
    <lineage>
        <taxon>Bacteria</taxon>
        <taxon>Pseudomonadati</taxon>
        <taxon>Pseudomonadota</taxon>
        <taxon>Alphaproteobacteria</taxon>
        <taxon>Sphingomonadales</taxon>
        <taxon>Sphingomonadaceae</taxon>
        <taxon>Allosphingosinicella</taxon>
    </lineage>
</organism>
<evidence type="ECO:0000313" key="2">
    <source>
        <dbReference type="EMBL" id="PSJ40698.1"/>
    </source>
</evidence>
<dbReference type="OrthoDB" id="9801622at2"/>
<dbReference type="SUPFAM" id="SSF48317">
    <property type="entry name" value="Acid phosphatase/Vanadium-dependent haloperoxidase"/>
    <property type="match status" value="1"/>
</dbReference>
<dbReference type="SMART" id="SM00014">
    <property type="entry name" value="acidPPc"/>
    <property type="match status" value="1"/>
</dbReference>
<keyword evidence="3" id="KW-1185">Reference proteome</keyword>
<sequence>MHLLVLDHRISLAMSSVAGHAPGLDWLMLEALQTDLLKLLPLVALLLSGARDRHLRPDTGIALLAATLALATCALAQRVGGDRLRPALSGLYDFPSLPLAVQADRLSFPSDTAAAAFALAAFLAGRGRGSACFAFGWSLFAVALPRLYGGYHYASDLVAGAAIGLLSSRLLASAGLKQVLNLRFGDERGATAAAGEFLLFVFAFELARLFADARMLAGA</sequence>
<proteinExistence type="predicted"/>
<dbReference type="InterPro" id="IPR036938">
    <property type="entry name" value="PAP2/HPO_sf"/>
</dbReference>
<comment type="caution">
    <text evidence="2">The sequence shown here is derived from an EMBL/GenBank/DDBJ whole genome shotgun (WGS) entry which is preliminary data.</text>
</comment>
<accession>A0A2P7QRV1</accession>
<protein>
    <recommendedName>
        <fullName evidence="1">Phosphatidic acid phosphatase type 2/haloperoxidase domain-containing protein</fullName>
    </recommendedName>
</protein>
<dbReference type="CDD" id="cd01610">
    <property type="entry name" value="PAP2_like"/>
    <property type="match status" value="1"/>
</dbReference>
<name>A0A2P7QRV1_9SPHN</name>
<evidence type="ECO:0000313" key="3">
    <source>
        <dbReference type="Proteomes" id="UP000241167"/>
    </source>
</evidence>
<dbReference type="Proteomes" id="UP000241167">
    <property type="component" value="Unassembled WGS sequence"/>
</dbReference>
<dbReference type="RefSeq" id="WP_106512847.1">
    <property type="nucleotide sequence ID" value="NZ_PXYI01000003.1"/>
</dbReference>
<reference evidence="2 3" key="1">
    <citation type="submission" date="2018-03" db="EMBL/GenBank/DDBJ databases">
        <title>The draft genome of Sphingosinicella sp. GL-C-18.</title>
        <authorList>
            <person name="Liu L."/>
            <person name="Li L."/>
            <person name="Liang L."/>
            <person name="Zhang X."/>
            <person name="Wang T."/>
        </authorList>
    </citation>
    <scope>NUCLEOTIDE SEQUENCE [LARGE SCALE GENOMIC DNA]</scope>
    <source>
        <strain evidence="2 3">GL-C-18</strain>
    </source>
</reference>
<dbReference type="Gene3D" id="1.20.144.10">
    <property type="entry name" value="Phosphatidic acid phosphatase type 2/haloperoxidase"/>
    <property type="match status" value="1"/>
</dbReference>
<dbReference type="InterPro" id="IPR000326">
    <property type="entry name" value="PAP2/HPO"/>
</dbReference>
<evidence type="ECO:0000259" key="1">
    <source>
        <dbReference type="SMART" id="SM00014"/>
    </source>
</evidence>
<gene>
    <name evidence="2" type="ORF">C7I55_10315</name>
</gene>
<dbReference type="Pfam" id="PF01569">
    <property type="entry name" value="PAP2"/>
    <property type="match status" value="1"/>
</dbReference>